<dbReference type="EMBL" id="LXQA010399316">
    <property type="protein sequence ID" value="MCI49309.1"/>
    <property type="molecule type" value="Genomic_DNA"/>
</dbReference>
<feature type="non-terminal residue" evidence="1">
    <location>
        <position position="49"/>
    </location>
</feature>
<name>A0A392SKX0_9FABA</name>
<evidence type="ECO:0000313" key="1">
    <source>
        <dbReference type="EMBL" id="MCI49309.1"/>
    </source>
</evidence>
<dbReference type="Proteomes" id="UP000265520">
    <property type="component" value="Unassembled WGS sequence"/>
</dbReference>
<evidence type="ECO:0000313" key="2">
    <source>
        <dbReference type="Proteomes" id="UP000265520"/>
    </source>
</evidence>
<proteinExistence type="predicted"/>
<dbReference type="AlphaFoldDB" id="A0A392SKX0"/>
<reference evidence="1 2" key="1">
    <citation type="journal article" date="2018" name="Front. Plant Sci.">
        <title>Red Clover (Trifolium pratense) and Zigzag Clover (T. medium) - A Picture of Genomic Similarities and Differences.</title>
        <authorList>
            <person name="Dluhosova J."/>
            <person name="Istvanek J."/>
            <person name="Nedelnik J."/>
            <person name="Repkova J."/>
        </authorList>
    </citation>
    <scope>NUCLEOTIDE SEQUENCE [LARGE SCALE GENOMIC DNA]</scope>
    <source>
        <strain evidence="2">cv. 10/8</strain>
        <tissue evidence="1">Leaf</tissue>
    </source>
</reference>
<organism evidence="1 2">
    <name type="scientific">Trifolium medium</name>
    <dbReference type="NCBI Taxonomy" id="97028"/>
    <lineage>
        <taxon>Eukaryota</taxon>
        <taxon>Viridiplantae</taxon>
        <taxon>Streptophyta</taxon>
        <taxon>Embryophyta</taxon>
        <taxon>Tracheophyta</taxon>
        <taxon>Spermatophyta</taxon>
        <taxon>Magnoliopsida</taxon>
        <taxon>eudicotyledons</taxon>
        <taxon>Gunneridae</taxon>
        <taxon>Pentapetalae</taxon>
        <taxon>rosids</taxon>
        <taxon>fabids</taxon>
        <taxon>Fabales</taxon>
        <taxon>Fabaceae</taxon>
        <taxon>Papilionoideae</taxon>
        <taxon>50 kb inversion clade</taxon>
        <taxon>NPAAA clade</taxon>
        <taxon>Hologalegina</taxon>
        <taxon>IRL clade</taxon>
        <taxon>Trifolieae</taxon>
        <taxon>Trifolium</taxon>
    </lineage>
</organism>
<sequence>MCGGSFPISRPEVPAREFLPPSPIFRAPNGTIPAKIRSDGCKLTTLHVR</sequence>
<protein>
    <submittedName>
        <fullName evidence="1">Uncharacterized protein</fullName>
    </submittedName>
</protein>
<accession>A0A392SKX0</accession>
<keyword evidence="2" id="KW-1185">Reference proteome</keyword>
<comment type="caution">
    <text evidence="1">The sequence shown here is derived from an EMBL/GenBank/DDBJ whole genome shotgun (WGS) entry which is preliminary data.</text>
</comment>